<dbReference type="RefSeq" id="WP_264712623.1">
    <property type="nucleotide sequence ID" value="NZ_JAPDNT010000002.1"/>
</dbReference>
<feature type="transmembrane region" description="Helical" evidence="1">
    <location>
        <begin position="250"/>
        <end position="268"/>
    </location>
</feature>
<protein>
    <submittedName>
        <fullName evidence="2">Uncharacterized protein</fullName>
    </submittedName>
</protein>
<organism evidence="2 3">
    <name type="scientific">Limobrevibacterium gyesilva</name>
    <dbReference type="NCBI Taxonomy" id="2991712"/>
    <lineage>
        <taxon>Bacteria</taxon>
        <taxon>Pseudomonadati</taxon>
        <taxon>Pseudomonadota</taxon>
        <taxon>Alphaproteobacteria</taxon>
        <taxon>Acetobacterales</taxon>
        <taxon>Acetobacteraceae</taxon>
        <taxon>Limobrevibacterium</taxon>
    </lineage>
</organism>
<reference evidence="2" key="2">
    <citation type="submission" date="2022-10" db="EMBL/GenBank/DDBJ databases">
        <authorList>
            <person name="Trinh H.N."/>
        </authorList>
    </citation>
    <scope>NUCLEOTIDE SEQUENCE</scope>
    <source>
        <strain evidence="2">RN2-1</strain>
    </source>
</reference>
<reference evidence="2" key="1">
    <citation type="submission" date="2022-09" db="EMBL/GenBank/DDBJ databases">
        <title>Rhodovastum sp. nov. RN2-1 isolated from soil in Seongnam, South Korea.</title>
        <authorList>
            <person name="Le N.T."/>
        </authorList>
    </citation>
    <scope>NUCLEOTIDE SEQUENCE</scope>
    <source>
        <strain evidence="2">RN2-1</strain>
    </source>
</reference>
<feature type="transmembrane region" description="Helical" evidence="1">
    <location>
        <begin position="331"/>
        <end position="351"/>
    </location>
</feature>
<keyword evidence="1" id="KW-0472">Membrane</keyword>
<sequence>MLPALVIILLIPLAVTEIPPLVDYPNHLARMFVLASGASDPFLSRVYAQHWSIIPNIAIDVVVPPLLAVMPLDVAGRAMLAAALLLPVFGTIAYSRATLRAPSPWPLASGLVAYNFAFLMGFVNFLAGIGAALLAAACWIRWRGSRPVAAWVLLACLALVIFFVHIFGVLFLGLLIAAHELVALWGEWRSGAPVLRRAARRAAFSASVFAAPAALFLQSRLASIAEQSTATDPYWKLVRLFGPFLNYDLTFDRATAALVAVFVIACILGRRAAVSAEAVIAGGVLLALYPFTPGIVKGTAFIDARLPVMAGFLLFGGFAPRGLPPGLRVGATAAFCALFLARMAFLTQVWLGQGSDLADFRRVIARIEPGSRVLETMVTRRDNPAFWNAMPYRRVISGGDPTFTHLAALVVTERGSMWPLLFTNPTKQPLTVRPAYLPMTEPEGVVPDYRLLASDRPPEAGRRVGAYLEDWPAKFDYVLVMAAGGAKDLATFRTDRLELVEQTEFAALMRVRRPAAQGAPP</sequence>
<evidence type="ECO:0000313" key="2">
    <source>
        <dbReference type="EMBL" id="MCW3474003.1"/>
    </source>
</evidence>
<feature type="transmembrane region" description="Helical" evidence="1">
    <location>
        <begin position="275"/>
        <end position="292"/>
    </location>
</feature>
<feature type="transmembrane region" description="Helical" evidence="1">
    <location>
        <begin position="116"/>
        <end position="142"/>
    </location>
</feature>
<feature type="transmembrane region" description="Helical" evidence="1">
    <location>
        <begin position="298"/>
        <end position="319"/>
    </location>
</feature>
<feature type="transmembrane region" description="Helical" evidence="1">
    <location>
        <begin position="148"/>
        <end position="177"/>
    </location>
</feature>
<proteinExistence type="predicted"/>
<name>A0AA42CCU7_9PROT</name>
<dbReference type="AlphaFoldDB" id="A0AA42CCU7"/>
<keyword evidence="1" id="KW-0812">Transmembrane</keyword>
<feature type="transmembrane region" description="Helical" evidence="1">
    <location>
        <begin position="74"/>
        <end position="95"/>
    </location>
</feature>
<evidence type="ECO:0000313" key="3">
    <source>
        <dbReference type="Proteomes" id="UP001165679"/>
    </source>
</evidence>
<comment type="caution">
    <text evidence="2">The sequence shown here is derived from an EMBL/GenBank/DDBJ whole genome shotgun (WGS) entry which is preliminary data.</text>
</comment>
<keyword evidence="1" id="KW-1133">Transmembrane helix</keyword>
<keyword evidence="3" id="KW-1185">Reference proteome</keyword>
<gene>
    <name evidence="2" type="ORF">OL599_05380</name>
</gene>
<accession>A0AA42CCU7</accession>
<dbReference type="EMBL" id="JAPDNT010000002">
    <property type="protein sequence ID" value="MCW3474003.1"/>
    <property type="molecule type" value="Genomic_DNA"/>
</dbReference>
<evidence type="ECO:0000256" key="1">
    <source>
        <dbReference type="SAM" id="Phobius"/>
    </source>
</evidence>
<dbReference type="Proteomes" id="UP001165679">
    <property type="component" value="Unassembled WGS sequence"/>
</dbReference>